<sequence>MTRCTLSQTSPSRNGELLEDMDTIEHDWAVCAAKVDLIVDHQEGQNE</sequence>
<reference evidence="1 2" key="1">
    <citation type="submission" date="2020-11" db="EMBL/GenBank/DDBJ databases">
        <title>Enhanced detection system for hospital associated transmission using whole genome sequencing surveillance.</title>
        <authorList>
            <person name="Harrison L.H."/>
            <person name="Van Tyne D."/>
            <person name="Marsh J.W."/>
            <person name="Griffith M.P."/>
            <person name="Snyder D.J."/>
            <person name="Cooper V.S."/>
            <person name="Mustapha M."/>
        </authorList>
    </citation>
    <scope>NUCLEOTIDE SEQUENCE [LARGE SCALE GENOMIC DNA]</scope>
    <source>
        <strain evidence="1 2">PSB00013</strain>
    </source>
</reference>
<organism evidence="1 2">
    <name type="scientific">Pseudomonas luteola</name>
    <dbReference type="NCBI Taxonomy" id="47886"/>
    <lineage>
        <taxon>Bacteria</taxon>
        <taxon>Pseudomonadati</taxon>
        <taxon>Pseudomonadota</taxon>
        <taxon>Gammaproteobacteria</taxon>
        <taxon>Pseudomonadales</taxon>
        <taxon>Pseudomonadaceae</taxon>
        <taxon>Pseudomonas</taxon>
    </lineage>
</organism>
<name>A0ABS0MYK1_PSELU</name>
<evidence type="ECO:0000313" key="1">
    <source>
        <dbReference type="EMBL" id="MBH3441810.1"/>
    </source>
</evidence>
<comment type="caution">
    <text evidence="1">The sequence shown here is derived from an EMBL/GenBank/DDBJ whole genome shotgun (WGS) entry which is preliminary data.</text>
</comment>
<dbReference type="NCBIfam" id="NF038368">
    <property type="entry name" value="P2_Rz1"/>
    <property type="match status" value="1"/>
</dbReference>
<dbReference type="InterPro" id="IPR047737">
    <property type="entry name" value="LysC"/>
</dbReference>
<proteinExistence type="predicted"/>
<dbReference type="Proteomes" id="UP000638986">
    <property type="component" value="Unassembled WGS sequence"/>
</dbReference>
<dbReference type="EMBL" id="JADTXM010000029">
    <property type="protein sequence ID" value="MBH3441810.1"/>
    <property type="molecule type" value="Genomic_DNA"/>
</dbReference>
<protein>
    <submittedName>
        <fullName evidence="1">Uncharacterized protein</fullName>
    </submittedName>
</protein>
<gene>
    <name evidence="1" type="ORF">I5Q09_24330</name>
</gene>
<accession>A0ABS0MYK1</accession>
<evidence type="ECO:0000313" key="2">
    <source>
        <dbReference type="Proteomes" id="UP000638986"/>
    </source>
</evidence>